<dbReference type="Pfam" id="PF00022">
    <property type="entry name" value="Actin"/>
    <property type="match status" value="1"/>
</dbReference>
<dbReference type="PRINTS" id="PR00190">
    <property type="entry name" value="ACTIN"/>
</dbReference>
<dbReference type="SUPFAM" id="SSF53067">
    <property type="entry name" value="Actin-like ATPase domain"/>
    <property type="match status" value="2"/>
</dbReference>
<comment type="catalytic activity">
    <reaction evidence="1">
        <text>ATP + H2O = ADP + phosphate + H(+)</text>
        <dbReference type="Rhea" id="RHEA:13065"/>
        <dbReference type="ChEBI" id="CHEBI:15377"/>
        <dbReference type="ChEBI" id="CHEBI:15378"/>
        <dbReference type="ChEBI" id="CHEBI:30616"/>
        <dbReference type="ChEBI" id="CHEBI:43474"/>
        <dbReference type="ChEBI" id="CHEBI:456216"/>
    </reaction>
</comment>
<reference evidence="3 4" key="1">
    <citation type="journal article" date="2019" name="Sci. Rep.">
        <title>Nanopore sequencing improves the draft genome of the human pathogenic amoeba Naegleria fowleri.</title>
        <authorList>
            <person name="Liechti N."/>
            <person name="Schurch N."/>
            <person name="Bruggmann R."/>
            <person name="Wittwer M."/>
        </authorList>
    </citation>
    <scope>NUCLEOTIDE SEQUENCE [LARGE SCALE GENOMIC DNA]</scope>
    <source>
        <strain evidence="3 4">ATCC 30894</strain>
    </source>
</reference>
<protein>
    <recommendedName>
        <fullName evidence="5">Actin</fullName>
    </recommendedName>
</protein>
<dbReference type="RefSeq" id="XP_044564180.1">
    <property type="nucleotide sequence ID" value="XM_044704936.1"/>
</dbReference>
<evidence type="ECO:0000313" key="4">
    <source>
        <dbReference type="Proteomes" id="UP000444721"/>
    </source>
</evidence>
<keyword evidence="4" id="KW-1185">Reference proteome</keyword>
<name>A0A6A5BQQ8_NAEFO</name>
<comment type="similarity">
    <text evidence="2">Belongs to the actin family.</text>
</comment>
<dbReference type="SMART" id="SM00268">
    <property type="entry name" value="ACTIN"/>
    <property type="match status" value="1"/>
</dbReference>
<evidence type="ECO:0008006" key="5">
    <source>
        <dbReference type="Google" id="ProtNLM"/>
    </source>
</evidence>
<dbReference type="VEuPathDB" id="AmoebaDB:FDP41_001810"/>
<gene>
    <name evidence="3" type="ORF">FDP41_001810</name>
</gene>
<dbReference type="Gene3D" id="3.90.640.10">
    <property type="entry name" value="Actin, Chain A, domain 4"/>
    <property type="match status" value="1"/>
</dbReference>
<comment type="caution">
    <text evidence="3">The sequence shown here is derived from an EMBL/GenBank/DDBJ whole genome shotgun (WGS) entry which is preliminary data.</text>
</comment>
<organism evidence="3 4">
    <name type="scientific">Naegleria fowleri</name>
    <name type="common">Brain eating amoeba</name>
    <dbReference type="NCBI Taxonomy" id="5763"/>
    <lineage>
        <taxon>Eukaryota</taxon>
        <taxon>Discoba</taxon>
        <taxon>Heterolobosea</taxon>
        <taxon>Tetramitia</taxon>
        <taxon>Eutetramitia</taxon>
        <taxon>Vahlkampfiidae</taxon>
        <taxon>Naegleria</taxon>
    </lineage>
</organism>
<dbReference type="OrthoDB" id="6043244at2759"/>
<dbReference type="InterPro" id="IPR043129">
    <property type="entry name" value="ATPase_NBD"/>
</dbReference>
<dbReference type="GeneID" id="68109028"/>
<sequence>MSENEDVHNAVMIDLGSGWTKVGTVGADNPSSVFPTVIGRVNKGRLQSIPTLMMDRETIGDEAVCRSYNSLTYPIRHGIIKDYDLIEKVLHHCFFNELRVAPEEKSVILSTRTLTPKVQREKLTQILFETFSTLAFFLAQSSVLSMFASGRNTGIVLDCGDGVTSVETVCDGYQTIHASKRMSLGGCDIHEYLSKLIFLERGVELTTSSELYTVQKIKEKLSYVALDFDQECQTAASSIALEKSYELPDGSVMTIGQERFQCMEAFFQPSMVGREDAGIHEMVFNAIQKCDLGVRANFYGNILLSGGSTCCEGFQERLTKEMQNLAPETMRVKVVAPPERKYSAWIGGSILGSLTSMAQFYISREEYDENGPAIVHRKCY</sequence>
<dbReference type="Proteomes" id="UP000444721">
    <property type="component" value="Unassembled WGS sequence"/>
</dbReference>
<dbReference type="VEuPathDB" id="AmoebaDB:NF0103470"/>
<evidence type="ECO:0000256" key="1">
    <source>
        <dbReference type="ARBA" id="ARBA00049360"/>
    </source>
</evidence>
<dbReference type="InterPro" id="IPR004000">
    <property type="entry name" value="Actin"/>
</dbReference>
<dbReference type="Gene3D" id="3.30.420.40">
    <property type="match status" value="2"/>
</dbReference>
<dbReference type="AlphaFoldDB" id="A0A6A5BQQ8"/>
<dbReference type="VEuPathDB" id="AmoebaDB:NfTy_055560"/>
<dbReference type="PANTHER" id="PTHR11937">
    <property type="entry name" value="ACTIN"/>
    <property type="match status" value="1"/>
</dbReference>
<proteinExistence type="inferred from homology"/>
<evidence type="ECO:0000256" key="2">
    <source>
        <dbReference type="RuleBase" id="RU000487"/>
    </source>
</evidence>
<dbReference type="FunFam" id="3.30.420.40:FF:000050">
    <property type="entry name" value="Actin, alpha skeletal muscle"/>
    <property type="match status" value="1"/>
</dbReference>
<accession>A0A6A5BQQ8</accession>
<dbReference type="FunFam" id="3.90.640.10:FF:000007">
    <property type="entry name" value="Actin like 7B"/>
    <property type="match status" value="1"/>
</dbReference>
<dbReference type="EMBL" id="VFQX01000027">
    <property type="protein sequence ID" value="KAF0979467.1"/>
    <property type="molecule type" value="Genomic_DNA"/>
</dbReference>
<evidence type="ECO:0000313" key="3">
    <source>
        <dbReference type="EMBL" id="KAF0979467.1"/>
    </source>
</evidence>